<organism evidence="3 4">
    <name type="scientific">Shimazuella alba</name>
    <dbReference type="NCBI Taxonomy" id="2690964"/>
    <lineage>
        <taxon>Bacteria</taxon>
        <taxon>Bacillati</taxon>
        <taxon>Bacillota</taxon>
        <taxon>Bacilli</taxon>
        <taxon>Bacillales</taxon>
        <taxon>Thermoactinomycetaceae</taxon>
        <taxon>Shimazuella</taxon>
    </lineage>
</organism>
<proteinExistence type="predicted"/>
<dbReference type="InterPro" id="IPR039422">
    <property type="entry name" value="MarR/SlyA-like"/>
</dbReference>
<dbReference type="RefSeq" id="WP_160801393.1">
    <property type="nucleotide sequence ID" value="NZ_WUUL01000005.1"/>
</dbReference>
<feature type="domain" description="HTH marR-type" evidence="2">
    <location>
        <begin position="1"/>
        <end position="135"/>
    </location>
</feature>
<dbReference type="GO" id="GO:0003700">
    <property type="term" value="F:DNA-binding transcription factor activity"/>
    <property type="evidence" value="ECO:0007669"/>
    <property type="project" value="InterPro"/>
</dbReference>
<dbReference type="Proteomes" id="UP000430692">
    <property type="component" value="Unassembled WGS sequence"/>
</dbReference>
<name>A0A6I4VQQ9_9BACL</name>
<evidence type="ECO:0000256" key="1">
    <source>
        <dbReference type="ARBA" id="ARBA00023125"/>
    </source>
</evidence>
<dbReference type="Pfam" id="PF01047">
    <property type="entry name" value="MarR"/>
    <property type="match status" value="1"/>
</dbReference>
<dbReference type="PANTHER" id="PTHR33164:SF57">
    <property type="entry name" value="MARR-FAMILY TRANSCRIPTIONAL REGULATOR"/>
    <property type="match status" value="1"/>
</dbReference>
<dbReference type="InterPro" id="IPR036388">
    <property type="entry name" value="WH-like_DNA-bd_sf"/>
</dbReference>
<dbReference type="PANTHER" id="PTHR33164">
    <property type="entry name" value="TRANSCRIPTIONAL REGULATOR, MARR FAMILY"/>
    <property type="match status" value="1"/>
</dbReference>
<dbReference type="InterPro" id="IPR000835">
    <property type="entry name" value="HTH_MarR-typ"/>
</dbReference>
<sequence>MDNIRELFQMTIRRFHFLDKNSCSTGVSYLSLTQSHILYEIDRQHQPSMQQVADALGIDITTFSRQVQTLVKMNLVKKTPLPQDKRVMILSLTVEGKYVTTTVDRTISEYLNEIFSHMNEFEKETVIRSLELLNSAMIKTEKCYSPTLKGE</sequence>
<reference evidence="3 4" key="1">
    <citation type="submission" date="2019-12" db="EMBL/GenBank/DDBJ databases">
        <title>Whole-genome analyses of novel actinobacteria.</title>
        <authorList>
            <person name="Sahin N."/>
            <person name="Saygin H."/>
        </authorList>
    </citation>
    <scope>NUCLEOTIDE SEQUENCE [LARGE SCALE GENOMIC DNA]</scope>
    <source>
        <strain evidence="3 4">KC615</strain>
    </source>
</reference>
<keyword evidence="4" id="KW-1185">Reference proteome</keyword>
<comment type="caution">
    <text evidence="3">The sequence shown here is derived from an EMBL/GenBank/DDBJ whole genome shotgun (WGS) entry which is preliminary data.</text>
</comment>
<accession>A0A6I4VQQ9</accession>
<keyword evidence="1" id="KW-0238">DNA-binding</keyword>
<dbReference type="SUPFAM" id="SSF46785">
    <property type="entry name" value="Winged helix' DNA-binding domain"/>
    <property type="match status" value="1"/>
</dbReference>
<dbReference type="Gene3D" id="1.10.10.10">
    <property type="entry name" value="Winged helix-like DNA-binding domain superfamily/Winged helix DNA-binding domain"/>
    <property type="match status" value="1"/>
</dbReference>
<evidence type="ECO:0000313" key="3">
    <source>
        <dbReference type="EMBL" id="MXQ53987.1"/>
    </source>
</evidence>
<evidence type="ECO:0000313" key="4">
    <source>
        <dbReference type="Proteomes" id="UP000430692"/>
    </source>
</evidence>
<dbReference type="GO" id="GO:0006950">
    <property type="term" value="P:response to stress"/>
    <property type="evidence" value="ECO:0007669"/>
    <property type="project" value="TreeGrafter"/>
</dbReference>
<evidence type="ECO:0000259" key="2">
    <source>
        <dbReference type="PROSITE" id="PS50995"/>
    </source>
</evidence>
<protein>
    <submittedName>
        <fullName evidence="3">MarR family transcriptional regulator</fullName>
    </submittedName>
</protein>
<gene>
    <name evidence="3" type="ORF">GSM42_09700</name>
</gene>
<dbReference type="PRINTS" id="PR00598">
    <property type="entry name" value="HTHMARR"/>
</dbReference>
<dbReference type="PROSITE" id="PS50995">
    <property type="entry name" value="HTH_MARR_2"/>
    <property type="match status" value="1"/>
</dbReference>
<dbReference type="GO" id="GO:0003677">
    <property type="term" value="F:DNA binding"/>
    <property type="evidence" value="ECO:0007669"/>
    <property type="project" value="UniProtKB-KW"/>
</dbReference>
<dbReference type="SMART" id="SM00347">
    <property type="entry name" value="HTH_MARR"/>
    <property type="match status" value="1"/>
</dbReference>
<dbReference type="InterPro" id="IPR036390">
    <property type="entry name" value="WH_DNA-bd_sf"/>
</dbReference>
<dbReference type="AlphaFoldDB" id="A0A6I4VQQ9"/>
<dbReference type="EMBL" id="WUUL01000005">
    <property type="protein sequence ID" value="MXQ53987.1"/>
    <property type="molecule type" value="Genomic_DNA"/>
</dbReference>